<dbReference type="EMBL" id="CZAL01000004">
    <property type="protein sequence ID" value="CUO96878.1"/>
    <property type="molecule type" value="Genomic_DNA"/>
</dbReference>
<dbReference type="Proteomes" id="UP000095709">
    <property type="component" value="Unassembled WGS sequence"/>
</dbReference>
<protein>
    <submittedName>
        <fullName evidence="1">Uncharacterized protein</fullName>
    </submittedName>
</protein>
<dbReference type="RefSeq" id="WP_055265735.1">
    <property type="nucleotide sequence ID" value="NZ_CZAL01000004.1"/>
</dbReference>
<gene>
    <name evidence="1" type="ORF">ERS852498_00923</name>
</gene>
<accession>A0A174JGX1</accession>
<evidence type="ECO:0000313" key="1">
    <source>
        <dbReference type="EMBL" id="CUO96878.1"/>
    </source>
</evidence>
<name>A0A174JGX1_9FIRM</name>
<organism evidence="1 2">
    <name type="scientific">Fusicatenibacter saccharivorans</name>
    <dbReference type="NCBI Taxonomy" id="1150298"/>
    <lineage>
        <taxon>Bacteria</taxon>
        <taxon>Bacillati</taxon>
        <taxon>Bacillota</taxon>
        <taxon>Clostridia</taxon>
        <taxon>Lachnospirales</taxon>
        <taxon>Lachnospiraceae</taxon>
        <taxon>Fusicatenibacter</taxon>
    </lineage>
</organism>
<sequence>MCTVKEIQEAIREDCKSQHDMESTDIDRVIQTLPFAQEESFTEARPRKPLFWFYARKFEKC</sequence>
<dbReference type="AlphaFoldDB" id="A0A174JGX1"/>
<proteinExistence type="predicted"/>
<evidence type="ECO:0000313" key="2">
    <source>
        <dbReference type="Proteomes" id="UP000095709"/>
    </source>
</evidence>
<reference evidence="1 2" key="1">
    <citation type="submission" date="2015-09" db="EMBL/GenBank/DDBJ databases">
        <authorList>
            <consortium name="Pathogen Informatics"/>
        </authorList>
    </citation>
    <scope>NUCLEOTIDE SEQUENCE [LARGE SCALE GENOMIC DNA]</scope>
    <source>
        <strain evidence="1 2">2789STDY5834885</strain>
    </source>
</reference>